<comment type="caution">
    <text evidence="1">The sequence shown here is derived from an EMBL/GenBank/DDBJ whole genome shotgun (WGS) entry which is preliminary data.</text>
</comment>
<dbReference type="Proteomes" id="UP000270219">
    <property type="component" value="Unassembled WGS sequence"/>
</dbReference>
<evidence type="ECO:0000313" key="1">
    <source>
        <dbReference type="EMBL" id="RLL41716.1"/>
    </source>
</evidence>
<organism evidence="1 2">
    <name type="scientific">Oceanobacillus piezotolerans</name>
    <dbReference type="NCBI Taxonomy" id="2448030"/>
    <lineage>
        <taxon>Bacteria</taxon>
        <taxon>Bacillati</taxon>
        <taxon>Bacillota</taxon>
        <taxon>Bacilli</taxon>
        <taxon>Bacillales</taxon>
        <taxon>Bacillaceae</taxon>
        <taxon>Oceanobacillus</taxon>
    </lineage>
</organism>
<proteinExistence type="predicted"/>
<gene>
    <name evidence="1" type="ORF">D8M04_16730</name>
</gene>
<evidence type="ECO:0000313" key="2">
    <source>
        <dbReference type="Proteomes" id="UP000270219"/>
    </source>
</evidence>
<accession>A0A498DIX6</accession>
<keyword evidence="2" id="KW-1185">Reference proteome</keyword>
<reference evidence="1 2" key="1">
    <citation type="submission" date="2018-10" db="EMBL/GenBank/DDBJ databases">
        <title>Oceanobacillus sp. YLB-02 draft genome.</title>
        <authorList>
            <person name="Yu L."/>
        </authorList>
    </citation>
    <scope>NUCLEOTIDE SEQUENCE [LARGE SCALE GENOMIC DNA]</scope>
    <source>
        <strain evidence="1 2">YLB-02</strain>
    </source>
</reference>
<dbReference type="RefSeq" id="WP_121524556.1">
    <property type="nucleotide sequence ID" value="NZ_RCHR01000007.1"/>
</dbReference>
<dbReference type="AlphaFoldDB" id="A0A498DIX6"/>
<evidence type="ECO:0008006" key="3">
    <source>
        <dbReference type="Google" id="ProtNLM"/>
    </source>
</evidence>
<name>A0A498DIX6_9BACI</name>
<sequence length="169" mass="19612">MDIKLQDDPIHYYPGTSIKMVPGDILYSHKLAFSSFIVAHEAIIGEDYRIYHVNRWGSIGHSDSMPIYLSRHRKKEKLTILRYPDPTIARKAAIWARGSIGKVKTYTFNREVANIANNYCSKFIWQAFYCGSNCEVDLHGSISRYKEKAYITPIQLYRNLEVIGSFRNR</sequence>
<dbReference type="EMBL" id="RCHR01000007">
    <property type="protein sequence ID" value="RLL41716.1"/>
    <property type="molecule type" value="Genomic_DNA"/>
</dbReference>
<protein>
    <recommendedName>
        <fullName evidence="3">LRAT domain-containing protein</fullName>
    </recommendedName>
</protein>
<dbReference type="InterPro" id="IPR038765">
    <property type="entry name" value="Papain-like_cys_pep_sf"/>
</dbReference>
<dbReference type="SUPFAM" id="SSF54001">
    <property type="entry name" value="Cysteine proteinases"/>
    <property type="match status" value="1"/>
</dbReference>
<dbReference type="OrthoDB" id="2080087at2"/>
<dbReference type="Gene3D" id="3.90.1720.10">
    <property type="entry name" value="endopeptidase domain like (from Nostoc punctiforme)"/>
    <property type="match status" value="1"/>
</dbReference>